<dbReference type="SUPFAM" id="SSF53756">
    <property type="entry name" value="UDP-Glycosyltransferase/glycogen phosphorylase"/>
    <property type="match status" value="1"/>
</dbReference>
<dbReference type="PATRIC" id="fig|1300344.3.peg.2380"/>
<dbReference type="Gene3D" id="3.40.50.11820">
    <property type="match status" value="1"/>
</dbReference>
<accession>A0A168FJ27</accession>
<evidence type="ECO:0000256" key="5">
    <source>
        <dbReference type="ARBA" id="ARBA00022944"/>
    </source>
</evidence>
<feature type="region of interest" description="Disordered" evidence="7">
    <location>
        <begin position="386"/>
        <end position="409"/>
    </location>
</feature>
<keyword evidence="6" id="KW-0472">Membrane</keyword>
<evidence type="ECO:0000313" key="9">
    <source>
        <dbReference type="Proteomes" id="UP000076794"/>
    </source>
</evidence>
<evidence type="ECO:0000313" key="8">
    <source>
        <dbReference type="EMBL" id="ANC31911.1"/>
    </source>
</evidence>
<reference evidence="8 9" key="1">
    <citation type="submission" date="2016-01" db="EMBL/GenBank/DDBJ databases">
        <title>Complete genome sequence of a soil Actinobacterium, Isoptericola dokdonensis DS-3.</title>
        <authorList>
            <person name="Kwon S.-K."/>
            <person name="Kim J.F."/>
        </authorList>
    </citation>
    <scope>NUCLEOTIDE SEQUENCE [LARGE SCALE GENOMIC DNA]</scope>
    <source>
        <strain evidence="8 9">DS-3</strain>
    </source>
</reference>
<dbReference type="GO" id="GO:0019350">
    <property type="term" value="P:teichoic acid biosynthetic process"/>
    <property type="evidence" value="ECO:0007669"/>
    <property type="project" value="UniProtKB-KW"/>
</dbReference>
<dbReference type="InterPro" id="IPR007739">
    <property type="entry name" value="RgpF"/>
</dbReference>
<evidence type="ECO:0000256" key="2">
    <source>
        <dbReference type="ARBA" id="ARBA00010488"/>
    </source>
</evidence>
<comment type="similarity">
    <text evidence="2">Belongs to the CDP-glycerol glycerophosphotransferase family.</text>
</comment>
<dbReference type="STRING" id="1300344.I598_2371"/>
<proteinExistence type="inferred from homology"/>
<organism evidence="8 9">
    <name type="scientific">Isoptericola dokdonensis DS-3</name>
    <dbReference type="NCBI Taxonomy" id="1300344"/>
    <lineage>
        <taxon>Bacteria</taxon>
        <taxon>Bacillati</taxon>
        <taxon>Actinomycetota</taxon>
        <taxon>Actinomycetes</taxon>
        <taxon>Micrococcales</taxon>
        <taxon>Promicromonosporaceae</taxon>
        <taxon>Isoptericola</taxon>
    </lineage>
</organism>
<keyword evidence="5" id="KW-0777">Teichoic acid biosynthesis</keyword>
<keyword evidence="4 8" id="KW-0808">Transferase</keyword>
<dbReference type="GO" id="GO:0047355">
    <property type="term" value="F:CDP-glycerol glycerophosphotransferase activity"/>
    <property type="evidence" value="ECO:0007669"/>
    <property type="project" value="UniProtKB-EC"/>
</dbReference>
<dbReference type="KEGG" id="ido:I598_2371"/>
<dbReference type="InterPro" id="IPR051612">
    <property type="entry name" value="Teichoic_Acid_Biosynth"/>
</dbReference>
<dbReference type="Pfam" id="PF04464">
    <property type="entry name" value="Glyphos_transf"/>
    <property type="match status" value="1"/>
</dbReference>
<keyword evidence="3" id="KW-1003">Cell membrane</keyword>
<dbReference type="Proteomes" id="UP000076794">
    <property type="component" value="Chromosome"/>
</dbReference>
<evidence type="ECO:0000256" key="6">
    <source>
        <dbReference type="ARBA" id="ARBA00023136"/>
    </source>
</evidence>
<protein>
    <submittedName>
        <fullName evidence="8">CDP-glycerol:poly(Glycerophosphate) glycerophosphotransferase</fullName>
        <ecNumber evidence="8">2.7.8.12</ecNumber>
    </submittedName>
</protein>
<gene>
    <name evidence="8" type="primary">tagF_2</name>
    <name evidence="8" type="ORF">I598_2371</name>
</gene>
<dbReference type="Gene3D" id="3.40.50.12580">
    <property type="match status" value="1"/>
</dbReference>
<dbReference type="Pfam" id="PF05045">
    <property type="entry name" value="RgpF"/>
    <property type="match status" value="1"/>
</dbReference>
<evidence type="ECO:0000256" key="1">
    <source>
        <dbReference type="ARBA" id="ARBA00004202"/>
    </source>
</evidence>
<evidence type="ECO:0000256" key="7">
    <source>
        <dbReference type="SAM" id="MobiDB-lite"/>
    </source>
</evidence>
<dbReference type="GO" id="GO:0005886">
    <property type="term" value="C:plasma membrane"/>
    <property type="evidence" value="ECO:0007669"/>
    <property type="project" value="UniProtKB-SubCell"/>
</dbReference>
<sequence>MRTAIHRLTRRWAPRRVARALGGGEDPPRPSDWCVTGLDARRRAVRLDVRLPASRDFGEGRLVLVDRSAADELVVRMTIADDVASAELSAAALTLLGAEVLDLWVEVMPEEGGPVRRRVAVDREGWDTELAAVSTAEARWYRTVNGRLSVAVAGAGVGVDGGPSVARLADAPGAVELALRLGDVVGDELSLTFRGRTSGLAVEIPVPESLDVEVAHPEVFPLGRQLGDLFLSTPAPGGAVLRRRLRVDTDLDPARASHGLWRWSADAAGRLSVRRATPAETIADSGIFDEEFYRRQVPGLPATVDAVEHYVARGAADGLDPSPMFDTRYYRRAYPDARRVNPLAHYCDFGWRELRNPSPQFDTWWYWSKHLDPAVEDVNPLAHHAASGGAAGLSTRPSRTPSRELGPGYRLPTDRPVRRVCLFAAYDVDGIVDDYVVDYVRELSRFADVYYLADSVMAASELAKLEGVTKGAWAQRHGEYDFGSYRRLAERVGWDVLETYDELLLVNDSCYLLRPLDEVFARMDARACDWWGLQATKGLARTRTAAERLFRAPIPMDSVRYSMIDRFEDDDTYDFHVASYFLAYRTPVLRDPEFRRYLGSVTAQRSKIAIIQKYEIGLTRWLVHHGHAFDTFVTSLYPFHPIFSRWHFTLLDEGFPLLKRFFLTENHYYVPRLKDWTDRVLAVAPDAPVATFERNLRRITDPQKLRASLWIGTEEGVEDPPVPEQRLTPSEFVVADRLSPKHADWWAFPVCAFTENFSGNERAVFEQVKDDPAIRKIVLTRGKEIVVDGVNVDVVPLESPEGQHLLMRSGVILVKHSVARNAVHPVSAELHNIIQVWHGVPFKRIAYASEDFKHMLDAVAAEQSQYRAVIASSRIDSFAMAASFFPLTHGQVWTTGLPRNDFVLQDEQELAPDLSAELHRLRALLAGRRLVLFMPTFRNAQAEAYYRFEPSELEWLGRWLEENNCVLGLREHMADSARVYGTQLAGLPVLDLSDAHFVHPELLYRAADLLITDYSSAFIDYMLTGKPAVSFAFDLESYEIERGGYYDLDQVFPGPIARDFGELREALEDVFDREADPTYALKRKLLHDHVDADSSARVVERIRDLGQQSGLGTWSGERVA</sequence>
<dbReference type="EC" id="2.7.8.12" evidence="8"/>
<evidence type="ECO:0000256" key="3">
    <source>
        <dbReference type="ARBA" id="ARBA00022475"/>
    </source>
</evidence>
<keyword evidence="9" id="KW-1185">Reference proteome</keyword>
<comment type="subcellular location">
    <subcellularLocation>
        <location evidence="1">Cell membrane</location>
        <topology evidence="1">Peripheral membrane protein</topology>
    </subcellularLocation>
</comment>
<dbReference type="InterPro" id="IPR043149">
    <property type="entry name" value="TagF_N"/>
</dbReference>
<dbReference type="AlphaFoldDB" id="A0A168FJ27"/>
<dbReference type="PANTHER" id="PTHR37316">
    <property type="entry name" value="TEICHOIC ACID GLYCEROL-PHOSPHATE PRIMASE"/>
    <property type="match status" value="1"/>
</dbReference>
<dbReference type="InterPro" id="IPR007554">
    <property type="entry name" value="Glycerophosphate_synth"/>
</dbReference>
<name>A0A168FJ27_9MICO</name>
<dbReference type="InterPro" id="IPR043148">
    <property type="entry name" value="TagF_C"/>
</dbReference>
<dbReference type="EMBL" id="CP014209">
    <property type="protein sequence ID" value="ANC31911.1"/>
    <property type="molecule type" value="Genomic_DNA"/>
</dbReference>
<evidence type="ECO:0000256" key="4">
    <source>
        <dbReference type="ARBA" id="ARBA00022679"/>
    </source>
</evidence>
<dbReference type="PANTHER" id="PTHR37316:SF3">
    <property type="entry name" value="TEICHOIC ACID GLYCEROL-PHOSPHATE TRANSFERASE"/>
    <property type="match status" value="1"/>
</dbReference>